<organism evidence="3 4">
    <name type="scientific">Nezara viridula</name>
    <name type="common">Southern green stink bug</name>
    <name type="synonym">Cimex viridulus</name>
    <dbReference type="NCBI Taxonomy" id="85310"/>
    <lineage>
        <taxon>Eukaryota</taxon>
        <taxon>Metazoa</taxon>
        <taxon>Ecdysozoa</taxon>
        <taxon>Arthropoda</taxon>
        <taxon>Hexapoda</taxon>
        <taxon>Insecta</taxon>
        <taxon>Pterygota</taxon>
        <taxon>Neoptera</taxon>
        <taxon>Paraneoptera</taxon>
        <taxon>Hemiptera</taxon>
        <taxon>Heteroptera</taxon>
        <taxon>Panheteroptera</taxon>
        <taxon>Pentatomomorpha</taxon>
        <taxon>Pentatomoidea</taxon>
        <taxon>Pentatomidae</taxon>
        <taxon>Pentatominae</taxon>
        <taxon>Nezara</taxon>
    </lineage>
</organism>
<sequence length="102" mass="11616">MSFKRLPPGWDSKLEPKSGKSYFVNYFTRNISLDDPRIKPNSEQTQSNQDNFRNGRHVPLMGASAVHSTSQAAAMTDIISRIRHMFPTVPETHIKALLIKYV</sequence>
<dbReference type="SUPFAM" id="SSF51045">
    <property type="entry name" value="WW domain"/>
    <property type="match status" value="1"/>
</dbReference>
<evidence type="ECO:0000256" key="1">
    <source>
        <dbReference type="SAM" id="MobiDB-lite"/>
    </source>
</evidence>
<protein>
    <recommendedName>
        <fullName evidence="2">WW domain-containing protein</fullName>
    </recommendedName>
</protein>
<feature type="region of interest" description="Disordered" evidence="1">
    <location>
        <begin position="35"/>
        <end position="56"/>
    </location>
</feature>
<dbReference type="InterPro" id="IPR036020">
    <property type="entry name" value="WW_dom_sf"/>
</dbReference>
<dbReference type="Gene3D" id="2.20.70.10">
    <property type="match status" value="1"/>
</dbReference>
<dbReference type="Proteomes" id="UP001152798">
    <property type="component" value="Chromosome 1"/>
</dbReference>
<evidence type="ECO:0000313" key="3">
    <source>
        <dbReference type="EMBL" id="CAH1392013.1"/>
    </source>
</evidence>
<evidence type="ECO:0000259" key="2">
    <source>
        <dbReference type="PROSITE" id="PS50020"/>
    </source>
</evidence>
<feature type="compositionally biased region" description="Polar residues" evidence="1">
    <location>
        <begin position="41"/>
        <end position="52"/>
    </location>
</feature>
<feature type="domain" description="WW" evidence="2">
    <location>
        <begin position="4"/>
        <end position="38"/>
    </location>
</feature>
<proteinExistence type="predicted"/>
<dbReference type="PROSITE" id="PS50020">
    <property type="entry name" value="WW_DOMAIN_2"/>
    <property type="match status" value="1"/>
</dbReference>
<keyword evidence="4" id="KW-1185">Reference proteome</keyword>
<accession>A0A9P0E8F2</accession>
<dbReference type="OrthoDB" id="3045089at2759"/>
<reference evidence="3" key="1">
    <citation type="submission" date="2022-01" db="EMBL/GenBank/DDBJ databases">
        <authorList>
            <person name="King R."/>
        </authorList>
    </citation>
    <scope>NUCLEOTIDE SEQUENCE</scope>
</reference>
<dbReference type="AlphaFoldDB" id="A0A9P0E8F2"/>
<gene>
    <name evidence="3" type="ORF">NEZAVI_LOCUS2920</name>
</gene>
<evidence type="ECO:0000313" key="4">
    <source>
        <dbReference type="Proteomes" id="UP001152798"/>
    </source>
</evidence>
<name>A0A9P0E8F2_NEZVI</name>
<dbReference type="EMBL" id="OV725077">
    <property type="protein sequence ID" value="CAH1392013.1"/>
    <property type="molecule type" value="Genomic_DNA"/>
</dbReference>
<dbReference type="InterPro" id="IPR001202">
    <property type="entry name" value="WW_dom"/>
</dbReference>